<dbReference type="InterPro" id="IPR001373">
    <property type="entry name" value="Cullin_N"/>
</dbReference>
<dbReference type="Pfam" id="PF10557">
    <property type="entry name" value="Cullin_Nedd8"/>
    <property type="match status" value="1"/>
</dbReference>
<dbReference type="GO" id="GO:0031625">
    <property type="term" value="F:ubiquitin protein ligase binding"/>
    <property type="evidence" value="ECO:0007669"/>
    <property type="project" value="InterPro"/>
</dbReference>
<dbReference type="Gene3D" id="1.10.10.10">
    <property type="entry name" value="Winged helix-like DNA-binding domain superfamily/Winged helix DNA-binding domain"/>
    <property type="match status" value="1"/>
</dbReference>
<proteinExistence type="inferred from homology"/>
<dbReference type="InterPro" id="IPR036388">
    <property type="entry name" value="WH-like_DNA-bd_sf"/>
</dbReference>
<accession>A0A1G4IYR0</accession>
<dbReference type="EMBL" id="LT598459">
    <property type="protein sequence ID" value="SCU82359.1"/>
    <property type="molecule type" value="Genomic_DNA"/>
</dbReference>
<evidence type="ECO:0000256" key="2">
    <source>
        <dbReference type="PROSITE-ProRule" id="PRU00330"/>
    </source>
</evidence>
<comment type="similarity">
    <text evidence="1 2 3">Belongs to the cullin family.</text>
</comment>
<dbReference type="FunFam" id="1.20.1310.10:FF:000055">
    <property type="entry name" value="Cullin family protein"/>
    <property type="match status" value="1"/>
</dbReference>
<dbReference type="InterPro" id="IPR059120">
    <property type="entry name" value="Cullin-like_AB"/>
</dbReference>
<dbReference type="InterPro" id="IPR045093">
    <property type="entry name" value="Cullin"/>
</dbReference>
<dbReference type="Gene3D" id="3.30.230.130">
    <property type="entry name" value="Cullin, Chain C, Domain 2"/>
    <property type="match status" value="1"/>
</dbReference>
<dbReference type="Pfam" id="PF00888">
    <property type="entry name" value="Cullin"/>
    <property type="match status" value="1"/>
</dbReference>
<evidence type="ECO:0000259" key="4">
    <source>
        <dbReference type="PROSITE" id="PS50069"/>
    </source>
</evidence>
<dbReference type="Pfam" id="PF26557">
    <property type="entry name" value="Cullin_AB"/>
    <property type="match status" value="1"/>
</dbReference>
<dbReference type="OrthoDB" id="27073at2759"/>
<dbReference type="GO" id="GO:0006511">
    <property type="term" value="P:ubiquitin-dependent protein catabolic process"/>
    <property type="evidence" value="ECO:0007669"/>
    <property type="project" value="InterPro"/>
</dbReference>
<dbReference type="InterPro" id="IPR019559">
    <property type="entry name" value="Cullin_neddylation_domain"/>
</dbReference>
<reference evidence="6" key="1">
    <citation type="submission" date="2016-03" db="EMBL/GenBank/DDBJ databases">
        <authorList>
            <person name="Devillers H."/>
        </authorList>
    </citation>
    <scope>NUCLEOTIDE SEQUENCE [LARGE SCALE GENOMIC DNA]</scope>
</reference>
<evidence type="ECO:0000256" key="1">
    <source>
        <dbReference type="ARBA" id="ARBA00006019"/>
    </source>
</evidence>
<dbReference type="SUPFAM" id="SSF46785">
    <property type="entry name" value="Winged helix' DNA-binding domain"/>
    <property type="match status" value="1"/>
</dbReference>
<evidence type="ECO:0000313" key="5">
    <source>
        <dbReference type="EMBL" id="SCU82359.1"/>
    </source>
</evidence>
<protein>
    <submittedName>
        <fullName evidence="5">LADA_0C04698g1_1</fullName>
    </submittedName>
</protein>
<feature type="domain" description="Cullin family profile" evidence="4">
    <location>
        <begin position="369"/>
        <end position="592"/>
    </location>
</feature>
<dbReference type="InterPro" id="IPR036317">
    <property type="entry name" value="Cullin_homology_sf"/>
</dbReference>
<name>A0A1G4IYR0_9SACH</name>
<keyword evidence="6" id="KW-1185">Reference proteome</keyword>
<dbReference type="InterPro" id="IPR016159">
    <property type="entry name" value="Cullin_repeat-like_dom_sf"/>
</dbReference>
<dbReference type="Proteomes" id="UP000190274">
    <property type="component" value="Chromosome C"/>
</dbReference>
<dbReference type="SUPFAM" id="SSF75632">
    <property type="entry name" value="Cullin homology domain"/>
    <property type="match status" value="1"/>
</dbReference>
<evidence type="ECO:0000313" key="6">
    <source>
        <dbReference type="Proteomes" id="UP000190274"/>
    </source>
</evidence>
<sequence>MFKIQIRSPGGLDNKSNTTFDASWKILKDAIKLIFDGRVSELSFQTLFHAVYCITLRRQGEKLYEELHHTIERRLQDITRTHLHSESESYLRDILSIWYNHCESLRLISNVTMYLDKVYCKENRKPPIYHMGLDLFRDIILKSSKDQLQDLMIQNINAARSKASQVDFDSLRSLVEMMETITDEDSTYYATEFEPFLLHETQEYYRSHAKYYSGDLTAYPQEVESLLCGERRLDAKFLNSDVSIKIAKVVEEIMISENIHIVAMEVVPEILRTEQYSSLRLLFGQCQIQNDRKKLWKQCSQYIVGEGLAIAEDLNLKKKTQVAVKWMQEMIALKEKYEVVFKSQEDDDLNGLQAVNEALSVCFNQNSRKTAENLAIYLDSMLRAPSTSEESFKKHIDDCIAVFKLLKDKDFFEKLYQQQMSKRLLQQRSSLKFEKMFVNRMREEVGAVFAQKPDGMFRDIALSQTNNTRFHQAYHVPVEYEMNVLTPTCWPFQQMSNEEDVVLPSALEALKLDFENHYMKTYSGRVLKWAYHLGSMDIGIQFSKSYHIITMPVFAAIILMLFEDYVELTAQEIGDLTHIEEKELIRNLLTIAVAPKTRLLKKQPMNKKILPSDKFRLNYSFSAPSTKVKVLAVLSKQDSDSQGVMRTNNTLHDVAMERQGCTEAAVVRLMKGASKMYCDMLFEETRKILCHRFDVTPDLFQASLERLVEREYLQRDSEESSFYHYLP</sequence>
<dbReference type="STRING" id="1266660.A0A1G4IYR0"/>
<dbReference type="InterPro" id="IPR016158">
    <property type="entry name" value="Cullin_homology"/>
</dbReference>
<dbReference type="SUPFAM" id="SSF74788">
    <property type="entry name" value="Cullin repeat-like"/>
    <property type="match status" value="1"/>
</dbReference>
<dbReference type="Gene3D" id="1.20.1310.10">
    <property type="entry name" value="Cullin Repeats"/>
    <property type="match status" value="4"/>
</dbReference>
<dbReference type="PROSITE" id="PS50069">
    <property type="entry name" value="CULLIN_2"/>
    <property type="match status" value="1"/>
</dbReference>
<gene>
    <name evidence="5" type="ORF">LADA_0C04698G</name>
</gene>
<dbReference type="AlphaFoldDB" id="A0A1G4IYR0"/>
<dbReference type="InterPro" id="IPR036390">
    <property type="entry name" value="WH_DNA-bd_sf"/>
</dbReference>
<dbReference type="PANTHER" id="PTHR11932">
    <property type="entry name" value="CULLIN"/>
    <property type="match status" value="1"/>
</dbReference>
<dbReference type="SMART" id="SM00182">
    <property type="entry name" value="CULLIN"/>
    <property type="match status" value="1"/>
</dbReference>
<organism evidence="5 6">
    <name type="scientific">Lachancea dasiensis</name>
    <dbReference type="NCBI Taxonomy" id="1072105"/>
    <lineage>
        <taxon>Eukaryota</taxon>
        <taxon>Fungi</taxon>
        <taxon>Dikarya</taxon>
        <taxon>Ascomycota</taxon>
        <taxon>Saccharomycotina</taxon>
        <taxon>Saccharomycetes</taxon>
        <taxon>Saccharomycetales</taxon>
        <taxon>Saccharomycetaceae</taxon>
        <taxon>Lachancea</taxon>
    </lineage>
</organism>
<dbReference type="SMART" id="SM00884">
    <property type="entry name" value="Cullin_Nedd8"/>
    <property type="match status" value="1"/>
</dbReference>
<evidence type="ECO:0000256" key="3">
    <source>
        <dbReference type="RuleBase" id="RU003829"/>
    </source>
</evidence>